<evidence type="ECO:0000313" key="4">
    <source>
        <dbReference type="Proteomes" id="UP000030351"/>
    </source>
</evidence>
<dbReference type="OrthoDB" id="6625590at2"/>
<dbReference type="Proteomes" id="UP000030351">
    <property type="component" value="Unassembled WGS sequence"/>
</dbReference>
<evidence type="ECO:0000259" key="2">
    <source>
        <dbReference type="Pfam" id="PF12477"/>
    </source>
</evidence>
<feature type="chain" id="PRO_5002005764" evidence="1">
    <location>
        <begin position="22"/>
        <end position="210"/>
    </location>
</feature>
<dbReference type="eggNOG" id="ENOG5031QWG">
    <property type="taxonomic scope" value="Bacteria"/>
</dbReference>
<dbReference type="InterPro" id="IPR025864">
    <property type="entry name" value="TraW_N_dom"/>
</dbReference>
<dbReference type="NCBIfam" id="TIGR02743">
    <property type="entry name" value="TraW"/>
    <property type="match status" value="1"/>
</dbReference>
<keyword evidence="4" id="KW-1185">Reference proteome</keyword>
<dbReference type="InterPro" id="IPR014114">
    <property type="entry name" value="TraW"/>
</dbReference>
<accession>A0A0A3YRG6</accession>
<dbReference type="AlphaFoldDB" id="A0A0A3YRG6"/>
<dbReference type="STRING" id="371042.NG99_22435"/>
<dbReference type="RefSeq" id="WP_034898020.1">
    <property type="nucleotide sequence ID" value="NZ_JRUQ01000068.1"/>
</dbReference>
<organism evidence="3 4">
    <name type="scientific">Erwinia typographi</name>
    <dbReference type="NCBI Taxonomy" id="371042"/>
    <lineage>
        <taxon>Bacteria</taxon>
        <taxon>Pseudomonadati</taxon>
        <taxon>Pseudomonadota</taxon>
        <taxon>Gammaproteobacteria</taxon>
        <taxon>Enterobacterales</taxon>
        <taxon>Erwiniaceae</taxon>
        <taxon>Erwinia</taxon>
    </lineage>
</organism>
<name>A0A0A3YRG6_9GAMM</name>
<gene>
    <name evidence="3" type="ORF">NG99_22435</name>
</gene>
<feature type="domain" description="Type-F conjugative transfer system protein TraW N-terminal" evidence="2">
    <location>
        <begin position="8"/>
        <end position="33"/>
    </location>
</feature>
<proteinExistence type="predicted"/>
<keyword evidence="1" id="KW-0732">Signal</keyword>
<feature type="signal peptide" evidence="1">
    <location>
        <begin position="1"/>
        <end position="21"/>
    </location>
</feature>
<protein>
    <submittedName>
        <fullName evidence="3">Conjugal transfer protein TraW</fullName>
    </submittedName>
</protein>
<reference evidence="3 4" key="1">
    <citation type="submission" date="2014-10" db="EMBL/GenBank/DDBJ databases">
        <title>Genome sequence of Erwinia typographi M043b.</title>
        <authorList>
            <person name="Chan K.-G."/>
            <person name="Tan W.-S."/>
        </authorList>
    </citation>
    <scope>NUCLEOTIDE SEQUENCE [LARGE SCALE GENOMIC DNA]</scope>
    <source>
        <strain evidence="3 4">M043b</strain>
    </source>
</reference>
<evidence type="ECO:0000313" key="3">
    <source>
        <dbReference type="EMBL" id="KGT87921.1"/>
    </source>
</evidence>
<evidence type="ECO:0000256" key="1">
    <source>
        <dbReference type="SAM" id="SignalP"/>
    </source>
</evidence>
<dbReference type="Pfam" id="PF12477">
    <property type="entry name" value="TraW_N"/>
    <property type="match status" value="1"/>
</dbReference>
<dbReference type="EMBL" id="JRUQ01000068">
    <property type="protein sequence ID" value="KGT87921.1"/>
    <property type="molecule type" value="Genomic_DNA"/>
</dbReference>
<sequence length="210" mass="23434">MRKQPVSLLFLAMFCALTAEAKDLGSFGDVWPVREQSFLALIKDRLQGLQDNGQLAALQQQFRDRVEAHTLRPVPVEGLATDTQAHTTWYDPTFVVGQTLADAQGHVFARQGDTLNPLDTLALHTTLYFIDGDDARQVAWMKAQTPPTPTYKVILVNGNIKSAADALSERIWFDQQGVLTKKLGIRYIPAMVRQDGKRLKITSAPMKEAR</sequence>
<comment type="caution">
    <text evidence="3">The sequence shown here is derived from an EMBL/GenBank/DDBJ whole genome shotgun (WGS) entry which is preliminary data.</text>
</comment>